<name>A0A1H2QK97_9PSED</name>
<evidence type="ECO:0000313" key="3">
    <source>
        <dbReference type="Proteomes" id="UP000243778"/>
    </source>
</evidence>
<feature type="transmembrane region" description="Helical" evidence="1">
    <location>
        <begin position="21"/>
        <end position="40"/>
    </location>
</feature>
<dbReference type="STRING" id="1007099.SAMN05216287_0064"/>
<evidence type="ECO:0008006" key="4">
    <source>
        <dbReference type="Google" id="ProtNLM"/>
    </source>
</evidence>
<feature type="transmembrane region" description="Helical" evidence="1">
    <location>
        <begin position="52"/>
        <end position="74"/>
    </location>
</feature>
<gene>
    <name evidence="2" type="ORF">SAMN05216287_0064</name>
</gene>
<keyword evidence="1" id="KW-1133">Transmembrane helix</keyword>
<sequence>MSDLRLRLRAGAAAWRLAQTFWVGGLWLLHFVVVPALQRIGLAPLLVEEVGAGLRALLVAFAAFCVVLQGLILAQAEGFPSLWQQARGRLLLGILLISATYPLLRAGLPGAEFAPRFVYLLLGFCGALLVLQPVPGQSRS</sequence>
<protein>
    <recommendedName>
        <fullName evidence="4">DUF4149 domain-containing protein</fullName>
    </recommendedName>
</protein>
<feature type="transmembrane region" description="Helical" evidence="1">
    <location>
        <begin position="116"/>
        <end position="134"/>
    </location>
</feature>
<keyword evidence="3" id="KW-1185">Reference proteome</keyword>
<accession>A0A1H2QK97</accession>
<feature type="transmembrane region" description="Helical" evidence="1">
    <location>
        <begin position="86"/>
        <end position="104"/>
    </location>
</feature>
<dbReference type="AlphaFoldDB" id="A0A1H2QK97"/>
<keyword evidence="1" id="KW-0812">Transmembrane</keyword>
<dbReference type="Proteomes" id="UP000243778">
    <property type="component" value="Unassembled WGS sequence"/>
</dbReference>
<evidence type="ECO:0000313" key="2">
    <source>
        <dbReference type="EMBL" id="SDW07094.1"/>
    </source>
</evidence>
<evidence type="ECO:0000256" key="1">
    <source>
        <dbReference type="SAM" id="Phobius"/>
    </source>
</evidence>
<dbReference type="EMBL" id="FNNU01000001">
    <property type="protein sequence ID" value="SDW07094.1"/>
    <property type="molecule type" value="Genomic_DNA"/>
</dbReference>
<proteinExistence type="predicted"/>
<organism evidence="2 3">
    <name type="scientific">Pseudomonas kuykendallii</name>
    <dbReference type="NCBI Taxonomy" id="1007099"/>
    <lineage>
        <taxon>Bacteria</taxon>
        <taxon>Pseudomonadati</taxon>
        <taxon>Pseudomonadota</taxon>
        <taxon>Gammaproteobacteria</taxon>
        <taxon>Pseudomonadales</taxon>
        <taxon>Pseudomonadaceae</taxon>
        <taxon>Pseudomonas</taxon>
    </lineage>
</organism>
<keyword evidence="1" id="KW-0472">Membrane</keyword>
<reference evidence="3" key="1">
    <citation type="submission" date="2016-10" db="EMBL/GenBank/DDBJ databases">
        <authorList>
            <person name="Varghese N."/>
            <person name="Submissions S."/>
        </authorList>
    </citation>
    <scope>NUCLEOTIDE SEQUENCE [LARGE SCALE GENOMIC DNA]</scope>
    <source>
        <strain evidence="3">NRRL B-59562</strain>
    </source>
</reference>